<dbReference type="PROSITE" id="PS01102">
    <property type="entry name" value="ZF_DKSA_1"/>
    <property type="match status" value="1"/>
</dbReference>
<feature type="zinc finger region" description="dksA C4-type" evidence="4">
    <location>
        <begin position="92"/>
        <end position="116"/>
    </location>
</feature>
<evidence type="ECO:0000259" key="6">
    <source>
        <dbReference type="Pfam" id="PF01258"/>
    </source>
</evidence>
<reference evidence="7 8" key="1">
    <citation type="submission" date="2017-09" db="EMBL/GenBank/DDBJ databases">
        <title>Depth-based differentiation of microbial function through sediment-hosted aquifers and enrichment of novel symbionts in the deep terrestrial subsurface.</title>
        <authorList>
            <person name="Probst A.J."/>
            <person name="Ladd B."/>
            <person name="Jarett J.K."/>
            <person name="Geller-Mcgrath D.E."/>
            <person name="Sieber C.M."/>
            <person name="Emerson J.B."/>
            <person name="Anantharaman K."/>
            <person name="Thomas B.C."/>
            <person name="Malmstrom R."/>
            <person name="Stieglmeier M."/>
            <person name="Klingl A."/>
            <person name="Woyke T."/>
            <person name="Ryan C.M."/>
            <person name="Banfield J.F."/>
        </authorList>
    </citation>
    <scope>NUCLEOTIDE SEQUENCE [LARGE SCALE GENOMIC DNA]</scope>
    <source>
        <strain evidence="7">CG23_combo_of_CG06-09_8_20_14_all_36_12</strain>
    </source>
</reference>
<dbReference type="SUPFAM" id="SSF57716">
    <property type="entry name" value="Glucocorticoid receptor-like (DNA-binding domain)"/>
    <property type="match status" value="1"/>
</dbReference>
<dbReference type="PANTHER" id="PTHR33823">
    <property type="entry name" value="RNA POLYMERASE-BINDING TRANSCRIPTION FACTOR DKSA-RELATED"/>
    <property type="match status" value="1"/>
</dbReference>
<feature type="domain" description="Zinc finger DksA/TraR C4-type" evidence="6">
    <location>
        <begin position="87"/>
        <end position="117"/>
    </location>
</feature>
<evidence type="ECO:0000256" key="2">
    <source>
        <dbReference type="ARBA" id="ARBA00022771"/>
    </source>
</evidence>
<evidence type="ECO:0000313" key="7">
    <source>
        <dbReference type="EMBL" id="PIP25012.1"/>
    </source>
</evidence>
<keyword evidence="3" id="KW-0862">Zinc</keyword>
<dbReference type="GO" id="GO:0008270">
    <property type="term" value="F:zinc ion binding"/>
    <property type="evidence" value="ECO:0007669"/>
    <property type="project" value="UniProtKB-KW"/>
</dbReference>
<dbReference type="Gene3D" id="1.20.120.910">
    <property type="entry name" value="DksA, coiled-coil domain"/>
    <property type="match status" value="1"/>
</dbReference>
<protein>
    <recommendedName>
        <fullName evidence="6">Zinc finger DksA/TraR C4-type domain-containing protein</fullName>
    </recommendedName>
</protein>
<keyword evidence="5" id="KW-0175">Coiled coil</keyword>
<evidence type="ECO:0000313" key="8">
    <source>
        <dbReference type="Proteomes" id="UP000228681"/>
    </source>
</evidence>
<evidence type="ECO:0000256" key="5">
    <source>
        <dbReference type="SAM" id="Coils"/>
    </source>
</evidence>
<evidence type="ECO:0000256" key="1">
    <source>
        <dbReference type="ARBA" id="ARBA00022723"/>
    </source>
</evidence>
<proteinExistence type="predicted"/>
<evidence type="ECO:0000256" key="4">
    <source>
        <dbReference type="PROSITE-ProRule" id="PRU00510"/>
    </source>
</evidence>
<comment type="caution">
    <text evidence="7">The sequence shown here is derived from an EMBL/GenBank/DDBJ whole genome shotgun (WGS) entry which is preliminary data.</text>
</comment>
<keyword evidence="1" id="KW-0479">Metal-binding</keyword>
<dbReference type="PANTHER" id="PTHR33823:SF4">
    <property type="entry name" value="GENERAL STRESS PROTEIN 16O"/>
    <property type="match status" value="1"/>
</dbReference>
<keyword evidence="2" id="KW-0863">Zinc-finger</keyword>
<organism evidence="7 8">
    <name type="scientific">Candidatus Nealsonbacteria bacterium CG23_combo_of_CG06-09_8_20_14_all_36_12</name>
    <dbReference type="NCBI Taxonomy" id="1974718"/>
    <lineage>
        <taxon>Bacteria</taxon>
        <taxon>Candidatus Nealsoniibacteriota</taxon>
    </lineage>
</organism>
<dbReference type="AlphaFoldDB" id="A0A2G9Z0L2"/>
<accession>A0A2G9Z0L2</accession>
<dbReference type="Pfam" id="PF01258">
    <property type="entry name" value="zf-dskA_traR"/>
    <property type="match status" value="1"/>
</dbReference>
<dbReference type="InterPro" id="IPR020458">
    <property type="entry name" value="Znf_DskA_TraR_CS"/>
</dbReference>
<dbReference type="PROSITE" id="PS51128">
    <property type="entry name" value="ZF_DKSA_2"/>
    <property type="match status" value="1"/>
</dbReference>
<name>A0A2G9Z0L2_9BACT</name>
<dbReference type="EMBL" id="PCRS01000017">
    <property type="protein sequence ID" value="PIP25012.1"/>
    <property type="molecule type" value="Genomic_DNA"/>
</dbReference>
<gene>
    <name evidence="7" type="ORF">COX34_01030</name>
</gene>
<dbReference type="Proteomes" id="UP000228681">
    <property type="component" value="Unassembled WGS sequence"/>
</dbReference>
<dbReference type="InterPro" id="IPR000962">
    <property type="entry name" value="Znf_DskA_TraR"/>
</dbReference>
<evidence type="ECO:0000256" key="3">
    <source>
        <dbReference type="ARBA" id="ARBA00022833"/>
    </source>
</evidence>
<sequence length="118" mass="13959">MNKKFLQQLKEKLENKKETLERELESFAKKDEKLKGDWDTRFPEFNGGGLEESADEVEEYETRLPIEHTLELKLKDVILALEKIKRGNYGKCEKCGKEIPEERLRILPEARFCLECKK</sequence>
<feature type="coiled-coil region" evidence="5">
    <location>
        <begin position="2"/>
        <end position="37"/>
    </location>
</feature>